<proteinExistence type="predicted"/>
<keyword evidence="3" id="KW-1185">Reference proteome</keyword>
<gene>
    <name evidence="2" type="ORF">ACED38_02040</name>
</gene>
<dbReference type="PANTHER" id="PTHR37530:SF1">
    <property type="entry name" value="OUTER MEMBRANE PROTEIN SLP"/>
    <property type="match status" value="1"/>
</dbReference>
<comment type="caution">
    <text evidence="2">The sequence shown here is derived from an EMBL/GenBank/DDBJ whole genome shotgun (WGS) entry which is preliminary data.</text>
</comment>
<sequence length="188" mass="21212">MIMLISQSIRSCCILLFFAMLSGCSSLPAELVSRTETPILTYQNWLDTDPDTKADIRIGGVIAQVTNLENRSRIEVVNLPLNSVGKPDLDAEPKGRFVAYVNGYLESLSYAQGRLISLVGTIDQPESGKVGEYDYTFPVMQVYGKRLWRVEERVVVQDDIMHLHSCRSLYCRSFNYGPKQGRIVQEVK</sequence>
<dbReference type="Proteomes" id="UP001569153">
    <property type="component" value="Unassembled WGS sequence"/>
</dbReference>
<keyword evidence="2" id="KW-0449">Lipoprotein</keyword>
<accession>A0ABV4M1Q7</accession>
<organism evidence="2 3">
    <name type="scientific">Vibrio cortegadensis</name>
    <dbReference type="NCBI Taxonomy" id="1328770"/>
    <lineage>
        <taxon>Bacteria</taxon>
        <taxon>Pseudomonadati</taxon>
        <taxon>Pseudomonadota</taxon>
        <taxon>Gammaproteobacteria</taxon>
        <taxon>Vibrionales</taxon>
        <taxon>Vibrionaceae</taxon>
        <taxon>Vibrio</taxon>
    </lineage>
</organism>
<dbReference type="InterPro" id="IPR004658">
    <property type="entry name" value="OMP_Slp"/>
</dbReference>
<protein>
    <submittedName>
        <fullName evidence="2">Slp family lipoprotein</fullName>
    </submittedName>
</protein>
<evidence type="ECO:0000313" key="2">
    <source>
        <dbReference type="EMBL" id="MEZ8193657.1"/>
    </source>
</evidence>
<evidence type="ECO:0000256" key="1">
    <source>
        <dbReference type="SAM" id="SignalP"/>
    </source>
</evidence>
<keyword evidence="1" id="KW-0732">Signal</keyword>
<evidence type="ECO:0000313" key="3">
    <source>
        <dbReference type="Proteomes" id="UP001569153"/>
    </source>
</evidence>
<feature type="chain" id="PRO_5046711651" evidence="1">
    <location>
        <begin position="29"/>
        <end position="188"/>
    </location>
</feature>
<reference evidence="2 3" key="1">
    <citation type="submission" date="2024-06" db="EMBL/GenBank/DDBJ databases">
        <authorList>
            <person name="Steensen K."/>
            <person name="Seneca J."/>
            <person name="Bartlau N."/>
            <person name="Yu A.X."/>
            <person name="Polz M.F."/>
        </authorList>
    </citation>
    <scope>NUCLEOTIDE SEQUENCE [LARGE SCALE GENOMIC DNA]</scope>
    <source>
        <strain evidence="2 3">FF146</strain>
    </source>
</reference>
<dbReference type="NCBIfam" id="TIGR00752">
    <property type="entry name" value="slp"/>
    <property type="match status" value="1"/>
</dbReference>
<dbReference type="RefSeq" id="WP_371729557.1">
    <property type="nucleotide sequence ID" value="NZ_JBGOOT010000001.1"/>
</dbReference>
<name>A0ABV4M1Q7_9VIBR</name>
<dbReference type="PIRSF" id="PIRSF004982">
    <property type="entry name" value="SlP"/>
    <property type="match status" value="1"/>
</dbReference>
<dbReference type="EMBL" id="JBGOOT010000001">
    <property type="protein sequence ID" value="MEZ8193657.1"/>
    <property type="molecule type" value="Genomic_DNA"/>
</dbReference>
<dbReference type="PANTHER" id="PTHR37530">
    <property type="entry name" value="OUTER MEMBRANE PROTEIN SLP"/>
    <property type="match status" value="1"/>
</dbReference>
<feature type="signal peptide" evidence="1">
    <location>
        <begin position="1"/>
        <end position="28"/>
    </location>
</feature>
<dbReference type="Pfam" id="PF03843">
    <property type="entry name" value="Slp"/>
    <property type="match status" value="1"/>
</dbReference>